<dbReference type="OrthoDB" id="9815825at2"/>
<keyword evidence="5" id="KW-1185">Reference proteome</keyword>
<dbReference type="GO" id="GO:0000166">
    <property type="term" value="F:nucleotide binding"/>
    <property type="evidence" value="ECO:0007669"/>
    <property type="project" value="InterPro"/>
</dbReference>
<evidence type="ECO:0000313" key="5">
    <source>
        <dbReference type="Proteomes" id="UP000184292"/>
    </source>
</evidence>
<evidence type="ECO:0000256" key="1">
    <source>
        <dbReference type="ARBA" id="ARBA00023002"/>
    </source>
</evidence>
<accession>A0A1M6BQZ9</accession>
<gene>
    <name evidence="4" type="ORF">SAMN05444417_0805</name>
</gene>
<evidence type="ECO:0000259" key="2">
    <source>
        <dbReference type="Pfam" id="PF01408"/>
    </source>
</evidence>
<dbReference type="GO" id="GO:0016491">
    <property type="term" value="F:oxidoreductase activity"/>
    <property type="evidence" value="ECO:0007669"/>
    <property type="project" value="UniProtKB-KW"/>
</dbReference>
<proteinExistence type="predicted"/>
<dbReference type="InterPro" id="IPR000683">
    <property type="entry name" value="Gfo/Idh/MocA-like_OxRdtase_N"/>
</dbReference>
<reference evidence="4 5" key="1">
    <citation type="submission" date="2016-11" db="EMBL/GenBank/DDBJ databases">
        <authorList>
            <person name="Jaros S."/>
            <person name="Januszkiewicz K."/>
            <person name="Wedrychowicz H."/>
        </authorList>
    </citation>
    <scope>NUCLEOTIDE SEQUENCE [LARGE SCALE GENOMIC DNA]</scope>
    <source>
        <strain evidence="4 5">DSM 100565</strain>
    </source>
</reference>
<dbReference type="Gene3D" id="3.40.50.720">
    <property type="entry name" value="NAD(P)-binding Rossmann-like Domain"/>
    <property type="match status" value="1"/>
</dbReference>
<dbReference type="Proteomes" id="UP000184292">
    <property type="component" value="Unassembled WGS sequence"/>
</dbReference>
<dbReference type="SUPFAM" id="SSF55347">
    <property type="entry name" value="Glyceraldehyde-3-phosphate dehydrogenase-like, C-terminal domain"/>
    <property type="match status" value="1"/>
</dbReference>
<organism evidence="4 5">
    <name type="scientific">Wenxinia saemankumensis</name>
    <dbReference type="NCBI Taxonomy" id="1447782"/>
    <lineage>
        <taxon>Bacteria</taxon>
        <taxon>Pseudomonadati</taxon>
        <taxon>Pseudomonadota</taxon>
        <taxon>Alphaproteobacteria</taxon>
        <taxon>Rhodobacterales</taxon>
        <taxon>Roseobacteraceae</taxon>
        <taxon>Wenxinia</taxon>
    </lineage>
</organism>
<evidence type="ECO:0000259" key="3">
    <source>
        <dbReference type="Pfam" id="PF02894"/>
    </source>
</evidence>
<dbReference type="Gene3D" id="3.30.360.10">
    <property type="entry name" value="Dihydrodipicolinate Reductase, domain 2"/>
    <property type="match status" value="1"/>
</dbReference>
<dbReference type="RefSeq" id="WP_139300478.1">
    <property type="nucleotide sequence ID" value="NZ_FQYO01000002.1"/>
</dbReference>
<dbReference type="InterPro" id="IPR004104">
    <property type="entry name" value="Gfo/Idh/MocA-like_OxRdtase_C"/>
</dbReference>
<keyword evidence="1" id="KW-0560">Oxidoreductase</keyword>
<dbReference type="Pfam" id="PF01408">
    <property type="entry name" value="GFO_IDH_MocA"/>
    <property type="match status" value="1"/>
</dbReference>
<sequence>MSDTKLGVGVIGTFAWADKAHLPGYKAHERVDLVAVCDVDEGRARAAADKFGARKVYTDAAELIADPEVQMVDVCTPTHTHLPLSLDAIAAGKHVLSEKPLHTEAAPAFDAAARADAAGVRTKLGFTFRYSPAIRWIQQAVESGELGEIYHIHGFEQNQQWLDPDYPLRQVAPDAKRDELIPSSIVGYGSHLIDLMRWIGGEFGSVVSSMKNFIPERVIRGEEGRQRVLIDDGTVGLVEYASGAQGTLQTSYIAVGNYPGVEIRVYGSKGAAIARLISEYDVQETLMVATKENYEFRRLDLPESTLPPGTTLATPWPELYYRNLVRHFVDEILEDRPQECTFLDGAKSQQIVDAFILAHRERRWVDIDA</sequence>
<name>A0A1M6BQZ9_9RHOB</name>
<dbReference type="STRING" id="1447782.SAMN05444417_0805"/>
<dbReference type="PANTHER" id="PTHR43818:SF11">
    <property type="entry name" value="BCDNA.GH03377"/>
    <property type="match status" value="1"/>
</dbReference>
<dbReference type="PANTHER" id="PTHR43818">
    <property type="entry name" value="BCDNA.GH03377"/>
    <property type="match status" value="1"/>
</dbReference>
<dbReference type="SUPFAM" id="SSF51735">
    <property type="entry name" value="NAD(P)-binding Rossmann-fold domains"/>
    <property type="match status" value="1"/>
</dbReference>
<evidence type="ECO:0000313" key="4">
    <source>
        <dbReference type="EMBL" id="SHI51126.1"/>
    </source>
</evidence>
<feature type="domain" description="Gfo/Idh/MocA-like oxidoreductase N-terminal" evidence="2">
    <location>
        <begin position="7"/>
        <end position="125"/>
    </location>
</feature>
<dbReference type="InterPro" id="IPR036291">
    <property type="entry name" value="NAD(P)-bd_dom_sf"/>
</dbReference>
<dbReference type="AlphaFoldDB" id="A0A1M6BQZ9"/>
<dbReference type="EMBL" id="FQYO01000002">
    <property type="protein sequence ID" value="SHI51126.1"/>
    <property type="molecule type" value="Genomic_DNA"/>
</dbReference>
<feature type="domain" description="Gfo/Idh/MocA-like oxidoreductase C-terminal" evidence="3">
    <location>
        <begin position="139"/>
        <end position="367"/>
    </location>
</feature>
<dbReference type="InterPro" id="IPR050463">
    <property type="entry name" value="Gfo/Idh/MocA_oxidrdct_glycsds"/>
</dbReference>
<protein>
    <submittedName>
        <fullName evidence="4">Predicted dehydrogenase</fullName>
    </submittedName>
</protein>
<dbReference type="Pfam" id="PF02894">
    <property type="entry name" value="GFO_IDH_MocA_C"/>
    <property type="match status" value="1"/>
</dbReference>